<dbReference type="EMBL" id="BSXU01002039">
    <property type="protein sequence ID" value="GMG33643.1"/>
    <property type="molecule type" value="Genomic_DNA"/>
</dbReference>
<reference evidence="1" key="1">
    <citation type="submission" date="2023-04" db="EMBL/GenBank/DDBJ databases">
        <title>Ambrosiozyma monospora NBRC 1965.</title>
        <authorList>
            <person name="Ichikawa N."/>
            <person name="Sato H."/>
            <person name="Tonouchi N."/>
        </authorList>
    </citation>
    <scope>NUCLEOTIDE SEQUENCE</scope>
    <source>
        <strain evidence="1">NBRC 1965</strain>
    </source>
</reference>
<keyword evidence="2" id="KW-1185">Reference proteome</keyword>
<evidence type="ECO:0000313" key="1">
    <source>
        <dbReference type="EMBL" id="GMG33643.1"/>
    </source>
</evidence>
<comment type="caution">
    <text evidence="1">The sequence shown here is derived from an EMBL/GenBank/DDBJ whole genome shotgun (WGS) entry which is preliminary data.</text>
</comment>
<organism evidence="1 2">
    <name type="scientific">Ambrosiozyma monospora</name>
    <name type="common">Yeast</name>
    <name type="synonym">Endomycopsis monosporus</name>
    <dbReference type="NCBI Taxonomy" id="43982"/>
    <lineage>
        <taxon>Eukaryota</taxon>
        <taxon>Fungi</taxon>
        <taxon>Dikarya</taxon>
        <taxon>Ascomycota</taxon>
        <taxon>Saccharomycotina</taxon>
        <taxon>Pichiomycetes</taxon>
        <taxon>Pichiales</taxon>
        <taxon>Pichiaceae</taxon>
        <taxon>Ambrosiozyma</taxon>
    </lineage>
</organism>
<proteinExistence type="predicted"/>
<dbReference type="Proteomes" id="UP001165063">
    <property type="component" value="Unassembled WGS sequence"/>
</dbReference>
<dbReference type="AlphaFoldDB" id="A0A9W7DH34"/>
<sequence length="83" mass="9385">MDNINSRVCSHANGDECASSYKIVCSNDDDQQNLTDDCEGLTEDIRTFAYTSRNLTARGYPVHLLSNLYGNDNGSFWFFNFES</sequence>
<name>A0A9W7DH34_AMBMO</name>
<accession>A0A9W7DH34</accession>
<evidence type="ECO:0000313" key="2">
    <source>
        <dbReference type="Proteomes" id="UP001165063"/>
    </source>
</evidence>
<gene>
    <name evidence="1" type="ORF">Amon01_000429900</name>
</gene>
<protein>
    <submittedName>
        <fullName evidence="1">Unnamed protein product</fullName>
    </submittedName>
</protein>